<feature type="domain" description="DNA mismatch repair protein S5" evidence="3">
    <location>
        <begin position="211"/>
        <end position="346"/>
    </location>
</feature>
<dbReference type="NCBIfam" id="TIGR00585">
    <property type="entry name" value="mutl"/>
    <property type="match status" value="1"/>
</dbReference>
<dbReference type="GO" id="GO:0032300">
    <property type="term" value="C:mismatch repair complex"/>
    <property type="evidence" value="ECO:0007669"/>
    <property type="project" value="InterPro"/>
</dbReference>
<dbReference type="Proteomes" id="UP001142489">
    <property type="component" value="Unassembled WGS sequence"/>
</dbReference>
<dbReference type="InterPro" id="IPR020568">
    <property type="entry name" value="Ribosomal_Su5_D2-typ_SF"/>
</dbReference>
<dbReference type="OrthoDB" id="429932at2759"/>
<evidence type="ECO:0000313" key="4">
    <source>
        <dbReference type="EMBL" id="KAJ7345009.1"/>
    </source>
</evidence>
<dbReference type="GO" id="GO:0140664">
    <property type="term" value="F:ATP-dependent DNA damage sensor activity"/>
    <property type="evidence" value="ECO:0007669"/>
    <property type="project" value="InterPro"/>
</dbReference>
<dbReference type="PANTHER" id="PTHR10073">
    <property type="entry name" value="DNA MISMATCH REPAIR PROTEIN MLH, PMS, MUTL"/>
    <property type="match status" value="1"/>
</dbReference>
<dbReference type="GO" id="GO:0005524">
    <property type="term" value="F:ATP binding"/>
    <property type="evidence" value="ECO:0007669"/>
    <property type="project" value="InterPro"/>
</dbReference>
<dbReference type="InterPro" id="IPR014762">
    <property type="entry name" value="DNA_mismatch_repair_CS"/>
</dbReference>
<organism evidence="4 5">
    <name type="scientific">Phrynocephalus forsythii</name>
    <dbReference type="NCBI Taxonomy" id="171643"/>
    <lineage>
        <taxon>Eukaryota</taxon>
        <taxon>Metazoa</taxon>
        <taxon>Chordata</taxon>
        <taxon>Craniata</taxon>
        <taxon>Vertebrata</taxon>
        <taxon>Euteleostomi</taxon>
        <taxon>Lepidosauria</taxon>
        <taxon>Squamata</taxon>
        <taxon>Bifurcata</taxon>
        <taxon>Unidentata</taxon>
        <taxon>Episquamata</taxon>
        <taxon>Toxicofera</taxon>
        <taxon>Iguania</taxon>
        <taxon>Acrodonta</taxon>
        <taxon>Agamidae</taxon>
        <taxon>Agaminae</taxon>
        <taxon>Phrynocephalus</taxon>
    </lineage>
</organism>
<dbReference type="Gene3D" id="3.30.565.10">
    <property type="entry name" value="Histidine kinase-like ATPase, C-terminal domain"/>
    <property type="match status" value="1"/>
</dbReference>
<evidence type="ECO:0000259" key="3">
    <source>
        <dbReference type="SMART" id="SM01340"/>
    </source>
</evidence>
<dbReference type="SUPFAM" id="SSF54211">
    <property type="entry name" value="Ribosomal protein S5 domain 2-like"/>
    <property type="match status" value="1"/>
</dbReference>
<comment type="similarity">
    <text evidence="1">Belongs to the DNA mismatch repair MutL/HexB family.</text>
</comment>
<evidence type="ECO:0000256" key="1">
    <source>
        <dbReference type="ARBA" id="ARBA00006082"/>
    </source>
</evidence>
<keyword evidence="2" id="KW-0227">DNA damage</keyword>
<dbReference type="CDD" id="cd03486">
    <property type="entry name" value="MutL_Trans_MLH3"/>
    <property type="match status" value="1"/>
</dbReference>
<dbReference type="CDD" id="cd16926">
    <property type="entry name" value="HATPase_MutL-MLH-PMS-like"/>
    <property type="match status" value="1"/>
</dbReference>
<dbReference type="InterPro" id="IPR038973">
    <property type="entry name" value="MutL/Mlh/Pms-like"/>
</dbReference>
<accession>A0A9Q0Y9F1</accession>
<dbReference type="SMART" id="SM01340">
    <property type="entry name" value="DNA_mis_repair"/>
    <property type="match status" value="1"/>
</dbReference>
<dbReference type="PANTHER" id="PTHR10073:SF47">
    <property type="entry name" value="DNA MISMATCH REPAIR PROTEIN MLH3"/>
    <property type="match status" value="1"/>
</dbReference>
<dbReference type="FunFam" id="3.30.565.10:FF:000031">
    <property type="entry name" value="DNA mismatch repair protein Mlh3"/>
    <property type="match status" value="1"/>
</dbReference>
<dbReference type="PROSITE" id="PS00058">
    <property type="entry name" value="DNA_MISMATCH_REPAIR_1"/>
    <property type="match status" value="1"/>
</dbReference>
<dbReference type="Pfam" id="PF01119">
    <property type="entry name" value="DNA_mis_repair"/>
    <property type="match status" value="1"/>
</dbReference>
<dbReference type="EMBL" id="JAPFRF010000001">
    <property type="protein sequence ID" value="KAJ7345009.1"/>
    <property type="molecule type" value="Genomic_DNA"/>
</dbReference>
<evidence type="ECO:0000256" key="2">
    <source>
        <dbReference type="ARBA" id="ARBA00022763"/>
    </source>
</evidence>
<reference evidence="4" key="1">
    <citation type="journal article" date="2023" name="DNA Res.">
        <title>Chromosome-level genome assembly of Phrynocephalus forsythii using third-generation DNA sequencing and Hi-C analysis.</title>
        <authorList>
            <person name="Qi Y."/>
            <person name="Zhao W."/>
            <person name="Zhao Y."/>
            <person name="Niu C."/>
            <person name="Cao S."/>
            <person name="Zhang Y."/>
        </authorList>
    </citation>
    <scope>NUCLEOTIDE SEQUENCE</scope>
    <source>
        <tissue evidence="4">Muscle</tissue>
    </source>
</reference>
<dbReference type="GO" id="GO:0016887">
    <property type="term" value="F:ATP hydrolysis activity"/>
    <property type="evidence" value="ECO:0007669"/>
    <property type="project" value="InterPro"/>
</dbReference>
<dbReference type="AlphaFoldDB" id="A0A9Q0Y9F1"/>
<proteinExistence type="inferred from homology"/>
<dbReference type="Gene3D" id="3.30.230.10">
    <property type="match status" value="1"/>
</dbReference>
<dbReference type="InterPro" id="IPR013507">
    <property type="entry name" value="DNA_mismatch_S5_2-like"/>
</dbReference>
<dbReference type="InterPro" id="IPR014721">
    <property type="entry name" value="Ribsml_uS5_D2-typ_fold_subgr"/>
</dbReference>
<dbReference type="SUPFAM" id="SSF55874">
    <property type="entry name" value="ATPase domain of HSP90 chaperone/DNA topoisomerase II/histidine kinase"/>
    <property type="match status" value="1"/>
</dbReference>
<dbReference type="GO" id="GO:0006298">
    <property type="term" value="P:mismatch repair"/>
    <property type="evidence" value="ECO:0007669"/>
    <property type="project" value="InterPro"/>
</dbReference>
<dbReference type="InterPro" id="IPR036890">
    <property type="entry name" value="HATPase_C_sf"/>
</dbReference>
<name>A0A9Q0Y9F1_9SAUR</name>
<dbReference type="InterPro" id="IPR002099">
    <property type="entry name" value="MutL/Mlh/PMS"/>
</dbReference>
<sequence length="724" mass="80623">MIKCLAEEVQAKLRSGVAIASLGQCAEELILNSIDAKATCVAVRVDLETLKVQVVDNGCGIGREDLNKVGNRYFTSKCCSLKDLENLKCYGFRGEALASIASMASLLEISSKTSKTAKTFLKLFHNGKGLEVSEAELNRPSTGTTVTVCSLFHHLPVRRKCMDSLLELERVRHKVEAISLIHPSVSFSLRNDTSCSVVLQLSKTKDMCSRFSQIYGLSKSQKLREINYKSGGFEISGFISSEGHYNKNIQFLFVNNRIVLRTRLHRLIDFLLRKQSVICKPKSGSSTSSPVRHRSGPELYGIFIINVKCRYDDYDVCLEPAKTLIEFRDWATVLTCVEEGVKAFLKREQLFIELCSEDIKEFNEQNNFCLASSAALTSFTEETGIQESFKRACDNIVDSYEMFNLQSKSVRRKTTLVEEASEHTESISNVERTDVCSDLTGTEPVHELRSNKVETLVSNKNDTTYDSPKLDNLQQEASVIVNQQTEANNSKRPCGEQNNSTVLEVDKHPGSLFCTKECDKDTRSQQDTALQQNTLNPMGLGHIETVEDVNEFVDNWKEKCKGVKESRKPPIVSNTDGKEVVGQLPLKMCSTGLITCWKQNQPSHKTSEVKNQLIGLPKLGPVSANDIFGKRLDCLGETPNSEECLRVTNRSISIAITQEGSKMRNLSCQKNRVASVPANDSMDFVASHVKELTPVASSVSVCDLDNASQCREMAEFQLDLNLVT</sequence>
<gene>
    <name evidence="4" type="ORF">JRQ81_000959</name>
</gene>
<evidence type="ECO:0000313" key="5">
    <source>
        <dbReference type="Proteomes" id="UP001142489"/>
    </source>
</evidence>
<comment type="caution">
    <text evidence="4">The sequence shown here is derived from an EMBL/GenBank/DDBJ whole genome shotgun (WGS) entry which is preliminary data.</text>
</comment>
<dbReference type="GO" id="GO:0030983">
    <property type="term" value="F:mismatched DNA binding"/>
    <property type="evidence" value="ECO:0007669"/>
    <property type="project" value="InterPro"/>
</dbReference>
<dbReference type="FunFam" id="3.30.230.10:FF:000028">
    <property type="entry name" value="DNA mismatch repair protein Mlh3"/>
    <property type="match status" value="1"/>
</dbReference>
<keyword evidence="5" id="KW-1185">Reference proteome</keyword>
<dbReference type="Pfam" id="PF13589">
    <property type="entry name" value="HATPase_c_3"/>
    <property type="match status" value="1"/>
</dbReference>
<protein>
    <recommendedName>
        <fullName evidence="3">DNA mismatch repair protein S5 domain-containing protein</fullName>
    </recommendedName>
</protein>